<name>A0A0F8ZUP1_9ZZZZ</name>
<dbReference type="EMBL" id="LAZR01045992">
    <property type="protein sequence ID" value="KKK97568.1"/>
    <property type="molecule type" value="Genomic_DNA"/>
</dbReference>
<evidence type="ECO:0000256" key="1">
    <source>
        <dbReference type="SAM" id="Phobius"/>
    </source>
</evidence>
<protein>
    <submittedName>
        <fullName evidence="2">Uncharacterized protein</fullName>
    </submittedName>
</protein>
<dbReference type="AlphaFoldDB" id="A0A0F8ZUP1"/>
<feature type="transmembrane region" description="Helical" evidence="1">
    <location>
        <begin position="168"/>
        <end position="188"/>
    </location>
</feature>
<feature type="non-terminal residue" evidence="2">
    <location>
        <position position="1"/>
    </location>
</feature>
<keyword evidence="1" id="KW-1133">Transmembrane helix</keyword>
<sequence>LLEVAWAVDMIEATSLGNRLTAIGAGYFINVIADLRTMAPNAFASGILDPTIEVLDYTTSFGATMTDGTGTVTGSPITLVEGANTVTVTVAGTFTLDLLTGTVGTVADGIGTVTGSPVDVVAGANTVTVPGGGTGTLIVTVNLENTQTAITDTLTGTALDLSDGAARFGMTTMTFSGLLWLLITFAVCSATYKVAGKKPVWLVFNICIIGGAVLGLLATLIAVLIFIAFGTLTGYVVFFRGASF</sequence>
<accession>A0A0F8ZUP1</accession>
<keyword evidence="1" id="KW-0812">Transmembrane</keyword>
<comment type="caution">
    <text evidence="2">The sequence shown here is derived from an EMBL/GenBank/DDBJ whole genome shotgun (WGS) entry which is preliminary data.</text>
</comment>
<feature type="transmembrane region" description="Helical" evidence="1">
    <location>
        <begin position="200"/>
        <end position="229"/>
    </location>
</feature>
<reference evidence="2" key="1">
    <citation type="journal article" date="2015" name="Nature">
        <title>Complex archaea that bridge the gap between prokaryotes and eukaryotes.</title>
        <authorList>
            <person name="Spang A."/>
            <person name="Saw J.H."/>
            <person name="Jorgensen S.L."/>
            <person name="Zaremba-Niedzwiedzka K."/>
            <person name="Martijn J."/>
            <person name="Lind A.E."/>
            <person name="van Eijk R."/>
            <person name="Schleper C."/>
            <person name="Guy L."/>
            <person name="Ettema T.J."/>
        </authorList>
    </citation>
    <scope>NUCLEOTIDE SEQUENCE</scope>
</reference>
<evidence type="ECO:0000313" key="2">
    <source>
        <dbReference type="EMBL" id="KKK97568.1"/>
    </source>
</evidence>
<gene>
    <name evidence="2" type="ORF">LCGC14_2651440</name>
</gene>
<organism evidence="2">
    <name type="scientific">marine sediment metagenome</name>
    <dbReference type="NCBI Taxonomy" id="412755"/>
    <lineage>
        <taxon>unclassified sequences</taxon>
        <taxon>metagenomes</taxon>
        <taxon>ecological metagenomes</taxon>
    </lineage>
</organism>
<proteinExistence type="predicted"/>
<keyword evidence="1" id="KW-0472">Membrane</keyword>